<dbReference type="InterPro" id="IPR029146">
    <property type="entry name" value="Ten1_animal_plant"/>
</dbReference>
<dbReference type="Pfam" id="PF15490">
    <property type="entry name" value="Ten1_2"/>
    <property type="match status" value="1"/>
</dbReference>
<dbReference type="PANTHER" id="PTHR33905">
    <property type="entry name" value="CST COMPLEX SUBUNIT TEN1"/>
    <property type="match status" value="1"/>
</dbReference>
<protein>
    <submittedName>
        <fullName evidence="1">Uncharacterized protein</fullName>
    </submittedName>
</protein>
<dbReference type="InterPro" id="IPR012340">
    <property type="entry name" value="NA-bd_OB-fold"/>
</dbReference>
<proteinExistence type="predicted"/>
<dbReference type="GO" id="GO:0010521">
    <property type="term" value="F:telomerase inhibitor activity"/>
    <property type="evidence" value="ECO:0007669"/>
    <property type="project" value="TreeGrafter"/>
</dbReference>
<comment type="caution">
    <text evidence="1">The sequence shown here is derived from an EMBL/GenBank/DDBJ whole genome shotgun (WGS) entry which is preliminary data.</text>
</comment>
<dbReference type="AlphaFoldDB" id="A0A8X6FDR0"/>
<dbReference type="GO" id="GO:0032211">
    <property type="term" value="P:negative regulation of telomere maintenance via telomerase"/>
    <property type="evidence" value="ECO:0007669"/>
    <property type="project" value="TreeGrafter"/>
</dbReference>
<evidence type="ECO:0000313" key="2">
    <source>
        <dbReference type="Proteomes" id="UP000887116"/>
    </source>
</evidence>
<sequence length="117" mass="13571">MSRFRILFIDEINARNHLKSFSVRFIGKLRSYLPATHIGILVDSDQRRHSAVRVDFQNIVDISLKPGSYYQIVGEALCDHVEPVTVRATLVRNVDGVDMKMYKQAVRDRRAYLYELS</sequence>
<organism evidence="1 2">
    <name type="scientific">Trichonephila clavata</name>
    <name type="common">Joro spider</name>
    <name type="synonym">Nephila clavata</name>
    <dbReference type="NCBI Taxonomy" id="2740835"/>
    <lineage>
        <taxon>Eukaryota</taxon>
        <taxon>Metazoa</taxon>
        <taxon>Ecdysozoa</taxon>
        <taxon>Arthropoda</taxon>
        <taxon>Chelicerata</taxon>
        <taxon>Arachnida</taxon>
        <taxon>Araneae</taxon>
        <taxon>Araneomorphae</taxon>
        <taxon>Entelegynae</taxon>
        <taxon>Araneoidea</taxon>
        <taxon>Nephilidae</taxon>
        <taxon>Trichonephila</taxon>
    </lineage>
</organism>
<name>A0A8X6FDR0_TRICU</name>
<gene>
    <name evidence="1" type="primary">AVEN_165610_1</name>
    <name evidence="1" type="ORF">TNCT_580361</name>
</gene>
<dbReference type="Proteomes" id="UP000887116">
    <property type="component" value="Unassembled WGS sequence"/>
</dbReference>
<dbReference type="PANTHER" id="PTHR33905:SF1">
    <property type="entry name" value="CST COMPLEX SUBUNIT TEN1"/>
    <property type="match status" value="1"/>
</dbReference>
<evidence type="ECO:0000313" key="1">
    <source>
        <dbReference type="EMBL" id="GFQ76721.1"/>
    </source>
</evidence>
<dbReference type="GO" id="GO:1990879">
    <property type="term" value="C:CST complex"/>
    <property type="evidence" value="ECO:0007669"/>
    <property type="project" value="InterPro"/>
</dbReference>
<dbReference type="Gene3D" id="2.40.50.140">
    <property type="entry name" value="Nucleic acid-binding proteins"/>
    <property type="match status" value="1"/>
</dbReference>
<dbReference type="GO" id="GO:0042162">
    <property type="term" value="F:telomeric DNA binding"/>
    <property type="evidence" value="ECO:0007669"/>
    <property type="project" value="TreeGrafter"/>
</dbReference>
<dbReference type="EMBL" id="BMAO01011800">
    <property type="protein sequence ID" value="GFQ76721.1"/>
    <property type="molecule type" value="Genomic_DNA"/>
</dbReference>
<keyword evidence="2" id="KW-1185">Reference proteome</keyword>
<dbReference type="GO" id="GO:0003697">
    <property type="term" value="F:single-stranded DNA binding"/>
    <property type="evidence" value="ECO:0007669"/>
    <property type="project" value="InterPro"/>
</dbReference>
<reference evidence="1" key="1">
    <citation type="submission" date="2020-07" db="EMBL/GenBank/DDBJ databases">
        <title>Multicomponent nature underlies the extraordinary mechanical properties of spider dragline silk.</title>
        <authorList>
            <person name="Kono N."/>
            <person name="Nakamura H."/>
            <person name="Mori M."/>
            <person name="Yoshida Y."/>
            <person name="Ohtoshi R."/>
            <person name="Malay A.D."/>
            <person name="Moran D.A.P."/>
            <person name="Tomita M."/>
            <person name="Numata K."/>
            <person name="Arakawa K."/>
        </authorList>
    </citation>
    <scope>NUCLEOTIDE SEQUENCE</scope>
</reference>
<dbReference type="OrthoDB" id="342190at2759"/>
<accession>A0A8X6FDR0</accession>